<proteinExistence type="predicted"/>
<organism evidence="2">
    <name type="scientific">marine metagenome</name>
    <dbReference type="NCBI Taxonomy" id="408172"/>
    <lineage>
        <taxon>unclassified sequences</taxon>
        <taxon>metagenomes</taxon>
        <taxon>ecological metagenomes</taxon>
    </lineage>
</organism>
<dbReference type="SUPFAM" id="SSF53167">
    <property type="entry name" value="Purine and uridine phosphorylases"/>
    <property type="match status" value="1"/>
</dbReference>
<dbReference type="GO" id="GO:0009116">
    <property type="term" value="P:nucleoside metabolic process"/>
    <property type="evidence" value="ECO:0007669"/>
    <property type="project" value="InterPro"/>
</dbReference>
<sequence>MSMVPDVLVARQMGMRVVGLSIISDECFRNTPGPVDVGDVTAVVQEAEPKLTRLMIAIVAQL</sequence>
<dbReference type="GO" id="GO:0003824">
    <property type="term" value="F:catalytic activity"/>
    <property type="evidence" value="ECO:0007669"/>
    <property type="project" value="InterPro"/>
</dbReference>
<dbReference type="EMBL" id="UINC01033371">
    <property type="protein sequence ID" value="SVB22556.1"/>
    <property type="molecule type" value="Genomic_DNA"/>
</dbReference>
<evidence type="ECO:0000259" key="1">
    <source>
        <dbReference type="Pfam" id="PF01048"/>
    </source>
</evidence>
<gene>
    <name evidence="2" type="ORF">METZ01_LOCUS175410</name>
</gene>
<dbReference type="InterPro" id="IPR000845">
    <property type="entry name" value="Nucleoside_phosphorylase_d"/>
</dbReference>
<dbReference type="InterPro" id="IPR035994">
    <property type="entry name" value="Nucleoside_phosphorylase_sf"/>
</dbReference>
<name>A0A382C917_9ZZZZ</name>
<accession>A0A382C917</accession>
<evidence type="ECO:0000313" key="2">
    <source>
        <dbReference type="EMBL" id="SVB22556.1"/>
    </source>
</evidence>
<dbReference type="Pfam" id="PF01048">
    <property type="entry name" value="PNP_UDP_1"/>
    <property type="match status" value="1"/>
</dbReference>
<protein>
    <recommendedName>
        <fullName evidence="1">Nucleoside phosphorylase domain-containing protein</fullName>
    </recommendedName>
</protein>
<dbReference type="AlphaFoldDB" id="A0A382C917"/>
<dbReference type="Gene3D" id="3.40.50.1580">
    <property type="entry name" value="Nucleoside phosphorylase domain"/>
    <property type="match status" value="1"/>
</dbReference>
<reference evidence="2" key="1">
    <citation type="submission" date="2018-05" db="EMBL/GenBank/DDBJ databases">
        <authorList>
            <person name="Lanie J.A."/>
            <person name="Ng W.-L."/>
            <person name="Kazmierczak K.M."/>
            <person name="Andrzejewski T.M."/>
            <person name="Davidsen T.M."/>
            <person name="Wayne K.J."/>
            <person name="Tettelin H."/>
            <person name="Glass J.I."/>
            <person name="Rusch D."/>
            <person name="Podicherti R."/>
            <person name="Tsui H.-C.T."/>
            <person name="Winkler M.E."/>
        </authorList>
    </citation>
    <scope>NUCLEOTIDE SEQUENCE</scope>
</reference>
<feature type="domain" description="Nucleoside phosphorylase" evidence="1">
    <location>
        <begin position="1"/>
        <end position="59"/>
    </location>
</feature>